<name>A0A0R1V1A0_9LACO</name>
<protein>
    <recommendedName>
        <fullName evidence="1">Ribosomal protein eL8/eL30/eS12/Gadd45 domain-containing protein</fullName>
    </recommendedName>
</protein>
<evidence type="ECO:0000259" key="1">
    <source>
        <dbReference type="Pfam" id="PF01248"/>
    </source>
</evidence>
<evidence type="ECO:0000313" key="2">
    <source>
        <dbReference type="EMBL" id="KRL99417.1"/>
    </source>
</evidence>
<accession>A0A0R1V1A0</accession>
<dbReference type="RefSeq" id="WP_056960223.1">
    <property type="nucleotide sequence ID" value="NZ_AZFQ01000026.1"/>
</dbReference>
<dbReference type="AlphaFoldDB" id="A0A0R1V1A0"/>
<dbReference type="EMBL" id="AZFQ01000026">
    <property type="protein sequence ID" value="KRL99417.1"/>
    <property type="molecule type" value="Genomic_DNA"/>
</dbReference>
<feature type="domain" description="Ribosomal protein eL8/eL30/eS12/Gadd45" evidence="1">
    <location>
        <begin position="11"/>
        <end position="98"/>
    </location>
</feature>
<organism evidence="2 3">
    <name type="scientific">Liquorilactobacillus satsumensis DSM 16230 = JCM 12392</name>
    <dbReference type="NCBI Taxonomy" id="1423801"/>
    <lineage>
        <taxon>Bacteria</taxon>
        <taxon>Bacillati</taxon>
        <taxon>Bacillota</taxon>
        <taxon>Bacilli</taxon>
        <taxon>Lactobacillales</taxon>
        <taxon>Lactobacillaceae</taxon>
        <taxon>Liquorilactobacillus</taxon>
    </lineage>
</organism>
<evidence type="ECO:0000313" key="3">
    <source>
        <dbReference type="Proteomes" id="UP000051166"/>
    </source>
</evidence>
<dbReference type="Gene3D" id="3.30.1330.30">
    <property type="match status" value="1"/>
</dbReference>
<gene>
    <name evidence="2" type="ORF">FD50_GL000112</name>
</gene>
<keyword evidence="3" id="KW-1185">Reference proteome</keyword>
<dbReference type="PATRIC" id="fig|1423801.4.peg.114"/>
<dbReference type="InterPro" id="IPR029064">
    <property type="entry name" value="Ribosomal_eL30-like_sf"/>
</dbReference>
<dbReference type="GeneID" id="98307577"/>
<dbReference type="STRING" id="1423801.FD50_GL000112"/>
<dbReference type="Pfam" id="PF01248">
    <property type="entry name" value="Ribosomal_L7Ae"/>
    <property type="match status" value="1"/>
</dbReference>
<comment type="caution">
    <text evidence="2">The sequence shown here is derived from an EMBL/GenBank/DDBJ whole genome shotgun (WGS) entry which is preliminary data.</text>
</comment>
<dbReference type="Proteomes" id="UP000051166">
    <property type="component" value="Unassembled WGS sequence"/>
</dbReference>
<proteinExistence type="predicted"/>
<dbReference type="OrthoDB" id="9794863at2"/>
<reference evidence="2 3" key="1">
    <citation type="journal article" date="2015" name="Genome Announc.">
        <title>Expanding the biotechnology potential of lactobacilli through comparative genomics of 213 strains and associated genera.</title>
        <authorList>
            <person name="Sun Z."/>
            <person name="Harris H.M."/>
            <person name="McCann A."/>
            <person name="Guo C."/>
            <person name="Argimon S."/>
            <person name="Zhang W."/>
            <person name="Yang X."/>
            <person name="Jeffery I.B."/>
            <person name="Cooney J.C."/>
            <person name="Kagawa T.F."/>
            <person name="Liu W."/>
            <person name="Song Y."/>
            <person name="Salvetti E."/>
            <person name="Wrobel A."/>
            <person name="Rasinkangas P."/>
            <person name="Parkhill J."/>
            <person name="Rea M.C."/>
            <person name="O'Sullivan O."/>
            <person name="Ritari J."/>
            <person name="Douillard F.P."/>
            <person name="Paul Ross R."/>
            <person name="Yang R."/>
            <person name="Briner A.E."/>
            <person name="Felis G.E."/>
            <person name="de Vos W.M."/>
            <person name="Barrangou R."/>
            <person name="Klaenhammer T.R."/>
            <person name="Caufield P.W."/>
            <person name="Cui Y."/>
            <person name="Zhang H."/>
            <person name="O'Toole P.W."/>
        </authorList>
    </citation>
    <scope>NUCLEOTIDE SEQUENCE [LARGE SCALE GENOMIC DNA]</scope>
    <source>
        <strain evidence="2 3">DSM 16230</strain>
    </source>
</reference>
<dbReference type="InterPro" id="IPR004038">
    <property type="entry name" value="Ribosomal_eL8/eL30/eS12/Gad45"/>
</dbReference>
<dbReference type="SUPFAM" id="SSF55315">
    <property type="entry name" value="L30e-like"/>
    <property type="match status" value="1"/>
</dbReference>
<sequence length="104" mass="11497">MGQSNSEQQRVLQLLGLIRRAGQLVTGSELVLRGIQKEQVNYVFVASDSSATTRKQFTDKCNSHKIELSFDFNRTQLSVAIGIQRSVVAVTGKGFSKKIAQLLK</sequence>